<dbReference type="InterPro" id="IPR004837">
    <property type="entry name" value="NaCa_Exmemb"/>
</dbReference>
<dbReference type="EMBL" id="BMHI01000001">
    <property type="protein sequence ID" value="GGB16590.1"/>
    <property type="molecule type" value="Genomic_DNA"/>
</dbReference>
<keyword evidence="3 5" id="KW-1133">Transmembrane helix</keyword>
<evidence type="ECO:0000256" key="5">
    <source>
        <dbReference type="SAM" id="Phobius"/>
    </source>
</evidence>
<feature type="transmembrane region" description="Helical" evidence="5">
    <location>
        <begin position="122"/>
        <end position="140"/>
    </location>
</feature>
<comment type="subcellular location">
    <subcellularLocation>
        <location evidence="1">Membrane</location>
        <topology evidence="1">Multi-pass membrane protein</topology>
    </subcellularLocation>
</comment>
<evidence type="ECO:0000313" key="8">
    <source>
        <dbReference type="Proteomes" id="UP000636793"/>
    </source>
</evidence>
<dbReference type="GO" id="GO:0016020">
    <property type="term" value="C:membrane"/>
    <property type="evidence" value="ECO:0007669"/>
    <property type="project" value="UniProtKB-SubCell"/>
</dbReference>
<name>A0A916WP74_9MICO</name>
<feature type="transmembrane region" description="Helical" evidence="5">
    <location>
        <begin position="312"/>
        <end position="329"/>
    </location>
</feature>
<gene>
    <name evidence="7" type="ORF">GCM10011492_02970</name>
</gene>
<accession>A0A916WP74</accession>
<evidence type="ECO:0000256" key="4">
    <source>
        <dbReference type="ARBA" id="ARBA00023136"/>
    </source>
</evidence>
<feature type="transmembrane region" description="Helical" evidence="5">
    <location>
        <begin position="36"/>
        <end position="59"/>
    </location>
</feature>
<evidence type="ECO:0000256" key="2">
    <source>
        <dbReference type="ARBA" id="ARBA00022692"/>
    </source>
</evidence>
<protein>
    <submittedName>
        <fullName evidence="7">Sodium/hydrogen exchanger</fullName>
    </submittedName>
</protein>
<dbReference type="Proteomes" id="UP000636793">
    <property type="component" value="Unassembled WGS sequence"/>
</dbReference>
<keyword evidence="4 5" id="KW-0472">Membrane</keyword>
<organism evidence="7 8">
    <name type="scientific">Flexivirga endophytica</name>
    <dbReference type="NCBI Taxonomy" id="1849103"/>
    <lineage>
        <taxon>Bacteria</taxon>
        <taxon>Bacillati</taxon>
        <taxon>Actinomycetota</taxon>
        <taxon>Actinomycetes</taxon>
        <taxon>Micrococcales</taxon>
        <taxon>Dermacoccaceae</taxon>
        <taxon>Flexivirga</taxon>
    </lineage>
</organism>
<feature type="transmembrane region" description="Helical" evidence="5">
    <location>
        <begin position="247"/>
        <end position="267"/>
    </location>
</feature>
<feature type="transmembrane region" description="Helical" evidence="5">
    <location>
        <begin position="6"/>
        <end position="29"/>
    </location>
</feature>
<feature type="transmembrane region" description="Helical" evidence="5">
    <location>
        <begin position="214"/>
        <end position="235"/>
    </location>
</feature>
<evidence type="ECO:0000313" key="7">
    <source>
        <dbReference type="EMBL" id="GGB16590.1"/>
    </source>
</evidence>
<dbReference type="Gene3D" id="1.20.1420.30">
    <property type="entry name" value="NCX, central ion-binding region"/>
    <property type="match status" value="1"/>
</dbReference>
<reference evidence="7" key="1">
    <citation type="journal article" date="2014" name="Int. J. Syst. Evol. Microbiol.">
        <title>Complete genome sequence of Corynebacterium casei LMG S-19264T (=DSM 44701T), isolated from a smear-ripened cheese.</title>
        <authorList>
            <consortium name="US DOE Joint Genome Institute (JGI-PGF)"/>
            <person name="Walter F."/>
            <person name="Albersmeier A."/>
            <person name="Kalinowski J."/>
            <person name="Ruckert C."/>
        </authorList>
    </citation>
    <scope>NUCLEOTIDE SEQUENCE</scope>
    <source>
        <strain evidence="7">CGMCC 1.15085</strain>
    </source>
</reference>
<dbReference type="Pfam" id="PF01699">
    <property type="entry name" value="Na_Ca_ex"/>
    <property type="match status" value="2"/>
</dbReference>
<feature type="transmembrane region" description="Helical" evidence="5">
    <location>
        <begin position="65"/>
        <end position="87"/>
    </location>
</feature>
<comment type="caution">
    <text evidence="7">The sequence shown here is derived from an EMBL/GenBank/DDBJ whole genome shotgun (WGS) entry which is preliminary data.</text>
</comment>
<reference evidence="7" key="2">
    <citation type="submission" date="2020-09" db="EMBL/GenBank/DDBJ databases">
        <authorList>
            <person name="Sun Q."/>
            <person name="Zhou Y."/>
        </authorList>
    </citation>
    <scope>NUCLEOTIDE SEQUENCE</scope>
    <source>
        <strain evidence="7">CGMCC 1.15085</strain>
    </source>
</reference>
<feature type="domain" description="Sodium/calcium exchanger membrane region" evidence="6">
    <location>
        <begin position="214"/>
        <end position="350"/>
    </location>
</feature>
<dbReference type="GO" id="GO:0055085">
    <property type="term" value="P:transmembrane transport"/>
    <property type="evidence" value="ECO:0007669"/>
    <property type="project" value="InterPro"/>
</dbReference>
<dbReference type="InterPro" id="IPR044880">
    <property type="entry name" value="NCX_ion-bd_dom_sf"/>
</dbReference>
<evidence type="ECO:0000259" key="6">
    <source>
        <dbReference type="Pfam" id="PF01699"/>
    </source>
</evidence>
<feature type="domain" description="Sodium/calcium exchanger membrane region" evidence="6">
    <location>
        <begin position="3"/>
        <end position="139"/>
    </location>
</feature>
<keyword evidence="2 5" id="KW-0812">Transmembrane</keyword>
<keyword evidence="8" id="KW-1185">Reference proteome</keyword>
<evidence type="ECO:0000256" key="1">
    <source>
        <dbReference type="ARBA" id="ARBA00004141"/>
    </source>
</evidence>
<evidence type="ECO:0000256" key="3">
    <source>
        <dbReference type="ARBA" id="ARBA00022989"/>
    </source>
</evidence>
<feature type="transmembrane region" description="Helical" evidence="5">
    <location>
        <begin position="279"/>
        <end position="300"/>
    </location>
</feature>
<feature type="transmembrane region" description="Helical" evidence="5">
    <location>
        <begin position="336"/>
        <end position="356"/>
    </location>
</feature>
<feature type="transmembrane region" description="Helical" evidence="5">
    <location>
        <begin position="99"/>
        <end position="116"/>
    </location>
</feature>
<sequence length="364" mass="37832">MTSILIFLAGAVLLVYSAEKLIGYLVGVARGLRVSLFLLAVVFTGIEFDDVIFGVALNMEDLDGVAVGVVFGTALSMIGLVLALAAILTPCKVSIPRNYLFCFALTPLVMLGFSLAAPLSVVHGVLLIAAYAVFLAYVVVQESRADRPVFRDAELHEAFVLQEAGAAGAGGTMVAERTGGNAVADTARRDGAGSNGDLSEKLPFASVIGGWPGLGLALLALVGLIAGASLLGIGTEGILEQFDLEETVFGATIATAVLTIEDIFLTVEPIRKGAPEVGVANIVGSVIFAATGKLGVIALAGSLVVGTDVLKWHLPALAVFTWLAAAFISTGRLQRWHGVVLMALYVVYWIGSLQVFGTVPVEMD</sequence>
<dbReference type="RefSeq" id="WP_188835194.1">
    <property type="nucleotide sequence ID" value="NZ_BMHI01000001.1"/>
</dbReference>
<dbReference type="AlphaFoldDB" id="A0A916WP74"/>
<proteinExistence type="predicted"/>